<proteinExistence type="predicted"/>
<dbReference type="EMBL" id="PQFF01000064">
    <property type="protein sequence ID" value="RHZ85327.1"/>
    <property type="molecule type" value="Genomic_DNA"/>
</dbReference>
<evidence type="ECO:0000313" key="2">
    <source>
        <dbReference type="Proteomes" id="UP000266861"/>
    </source>
</evidence>
<dbReference type="OrthoDB" id="2439137at2759"/>
<organism evidence="1 2">
    <name type="scientific">Diversispora epigaea</name>
    <dbReference type="NCBI Taxonomy" id="1348612"/>
    <lineage>
        <taxon>Eukaryota</taxon>
        <taxon>Fungi</taxon>
        <taxon>Fungi incertae sedis</taxon>
        <taxon>Mucoromycota</taxon>
        <taxon>Glomeromycotina</taxon>
        <taxon>Glomeromycetes</taxon>
        <taxon>Diversisporales</taxon>
        <taxon>Diversisporaceae</taxon>
        <taxon>Diversispora</taxon>
    </lineage>
</organism>
<accession>A0A397JCM6</accession>
<comment type="caution">
    <text evidence="1">The sequence shown here is derived from an EMBL/GenBank/DDBJ whole genome shotgun (WGS) entry which is preliminary data.</text>
</comment>
<name>A0A397JCM6_9GLOM</name>
<reference evidence="1 2" key="1">
    <citation type="submission" date="2018-08" db="EMBL/GenBank/DDBJ databases">
        <title>Genome and evolution of the arbuscular mycorrhizal fungus Diversispora epigaea (formerly Glomus versiforme) and its bacterial endosymbionts.</title>
        <authorList>
            <person name="Sun X."/>
            <person name="Fei Z."/>
            <person name="Harrison M."/>
        </authorList>
    </citation>
    <scope>NUCLEOTIDE SEQUENCE [LARGE SCALE GENOMIC DNA]</scope>
    <source>
        <strain evidence="1 2">IT104</strain>
    </source>
</reference>
<dbReference type="AlphaFoldDB" id="A0A397JCM6"/>
<gene>
    <name evidence="1" type="ORF">Glove_67g93</name>
</gene>
<evidence type="ECO:0000313" key="1">
    <source>
        <dbReference type="EMBL" id="RHZ85327.1"/>
    </source>
</evidence>
<protein>
    <submittedName>
        <fullName evidence="1">Uncharacterized protein</fullName>
    </submittedName>
</protein>
<keyword evidence="2" id="KW-1185">Reference proteome</keyword>
<dbReference type="Proteomes" id="UP000266861">
    <property type="component" value="Unassembled WGS sequence"/>
</dbReference>
<sequence length="524" mass="61028">MSIFENQIIYNNDNTVSVPFGRAAEWYILQHPLLKNTRLKSQSCLNTPQLIKEQIIKLCRVEGAVDFLEWECIGKKKSTNRIDDIIELTTKGEEYIKEIQVGIKKDKLCWSWIMYCAGDGNTCQHLCGGIGECISSCSNYNLVNNLRNGNDMHCCSVRVHSFSRLSNLNTSHPLYIKIEGCHRPSNLLNTENRQVTRINLTRQIRDKITISRRADHQTTKEIKGKLLISLNGATEEELNNALLNNREICDNKKLKRFIVREDRRLKENTGSWTILHYLIEEVLKPKGYILYYQQPDLSQPEDSAEHYYQLTVSDEFWLRNGRDFGQFCIGIDGKYDLNIDRAPILTMIVENNAQYGTPLAFGRLYFLLGFVEQSNYPNYYYVKKYHQSKILMDFFYNEESIELEKDNVDYLRPMMEQLTKNYNVKLRDGFYITNIVTGEYLSQPEDSAEHYYQLTVSDEFWLRNGRDFGQFCIRIDGKYDLNIDRAPILTMIVENNAQYGTPLAFGLSNKENNWSIRLAVSKCS</sequence>